<dbReference type="Pfam" id="PF00582">
    <property type="entry name" value="Usp"/>
    <property type="match status" value="1"/>
</dbReference>
<proteinExistence type="inferred from homology"/>
<keyword evidence="4" id="KW-1185">Reference proteome</keyword>
<dbReference type="Proteomes" id="UP000033070">
    <property type="component" value="Chromosome"/>
</dbReference>
<evidence type="ECO:0000256" key="1">
    <source>
        <dbReference type="ARBA" id="ARBA00008791"/>
    </source>
</evidence>
<gene>
    <name evidence="3" type="ORF">OYT1_ch2308</name>
</gene>
<dbReference type="InterPro" id="IPR006016">
    <property type="entry name" value="UspA"/>
</dbReference>
<name>A0A2Z6GF06_9PROT</name>
<evidence type="ECO:0000313" key="3">
    <source>
        <dbReference type="EMBL" id="BBE51824.1"/>
    </source>
</evidence>
<dbReference type="InterPro" id="IPR014729">
    <property type="entry name" value="Rossmann-like_a/b/a_fold"/>
</dbReference>
<evidence type="ECO:0000313" key="4">
    <source>
        <dbReference type="Proteomes" id="UP000033070"/>
    </source>
</evidence>
<dbReference type="OrthoDB" id="5295044at2"/>
<dbReference type="STRING" id="1188319.OYT1_01549"/>
<protein>
    <submittedName>
        <fullName evidence="3">Universal stress protein</fullName>
    </submittedName>
</protein>
<dbReference type="Gene3D" id="3.40.50.620">
    <property type="entry name" value="HUPs"/>
    <property type="match status" value="1"/>
</dbReference>
<dbReference type="CDD" id="cd00293">
    <property type="entry name" value="USP-like"/>
    <property type="match status" value="1"/>
</dbReference>
<dbReference type="PRINTS" id="PR01438">
    <property type="entry name" value="UNVRSLSTRESS"/>
</dbReference>
<sequence length="150" mass="16190">MYKRILVAVDGNPVSRSLDEAIMLAKAGNATLLLLNVSVIDPVLLWNEENWMVPGFTPGEGELIHSAEVLTKVQEKVQQAGVTSEIKQVEDAGQNLGVIIAEQAEVWEADLIVAGTHGRKGVDRLLMGSVAENIVRNATVPVLLIRGNQD</sequence>
<dbReference type="AlphaFoldDB" id="A0A2Z6GF06"/>
<dbReference type="PANTHER" id="PTHR46268:SF15">
    <property type="entry name" value="UNIVERSAL STRESS PROTEIN HP_0031"/>
    <property type="match status" value="1"/>
</dbReference>
<dbReference type="PANTHER" id="PTHR46268">
    <property type="entry name" value="STRESS RESPONSE PROTEIN NHAX"/>
    <property type="match status" value="1"/>
</dbReference>
<dbReference type="InterPro" id="IPR006015">
    <property type="entry name" value="Universal_stress_UspA"/>
</dbReference>
<accession>A0A2Z6GF06</accession>
<reference evidence="3 4" key="1">
    <citation type="submission" date="2018-06" db="EMBL/GenBank/DDBJ databases">
        <title>OYT1 Genome Sequencing.</title>
        <authorList>
            <person name="Kato S."/>
            <person name="Itoh T."/>
            <person name="Ohkuma M."/>
        </authorList>
    </citation>
    <scope>NUCLEOTIDE SEQUENCE [LARGE SCALE GENOMIC DNA]</scope>
    <source>
        <strain evidence="3 4">OYT1</strain>
    </source>
</reference>
<evidence type="ECO:0000259" key="2">
    <source>
        <dbReference type="Pfam" id="PF00582"/>
    </source>
</evidence>
<dbReference type="RefSeq" id="WP_062626723.1">
    <property type="nucleotide sequence ID" value="NZ_AP018738.1"/>
</dbReference>
<dbReference type="EMBL" id="AP018738">
    <property type="protein sequence ID" value="BBE51824.1"/>
    <property type="molecule type" value="Genomic_DNA"/>
</dbReference>
<organism evidence="3 4">
    <name type="scientific">Ferriphaselus amnicola</name>
    <dbReference type="NCBI Taxonomy" id="1188319"/>
    <lineage>
        <taxon>Bacteria</taxon>
        <taxon>Pseudomonadati</taxon>
        <taxon>Pseudomonadota</taxon>
        <taxon>Betaproteobacteria</taxon>
        <taxon>Nitrosomonadales</taxon>
        <taxon>Gallionellaceae</taxon>
        <taxon>Ferriphaselus</taxon>
    </lineage>
</organism>
<comment type="similarity">
    <text evidence="1">Belongs to the universal stress protein A family.</text>
</comment>
<dbReference type="SUPFAM" id="SSF52402">
    <property type="entry name" value="Adenine nucleotide alpha hydrolases-like"/>
    <property type="match status" value="1"/>
</dbReference>
<feature type="domain" description="UspA" evidence="2">
    <location>
        <begin position="1"/>
        <end position="146"/>
    </location>
</feature>
<dbReference type="KEGG" id="fam:OYT1_ch2308"/>